<dbReference type="AlphaFoldDB" id="A0A6A6EUA9"/>
<protein>
    <recommendedName>
        <fullName evidence="3">Apple domain-containing protein</fullName>
    </recommendedName>
</protein>
<evidence type="ECO:0000313" key="2">
    <source>
        <dbReference type="Proteomes" id="UP000800200"/>
    </source>
</evidence>
<sequence>MRRTSKGPVHPAPTAIKSHYVNYIAVKMKKVYQIKTKTKALKPGTRSKPILDSLVLLPSPQGETLTVEPSLGFIPAASAGSIPFLPKLPVLLEDRAQSSKPEPVGEEEHAKVLTRRDIKHYRTHFHPYRYPTAVKCTSYFKKKKFTKTITSARRYKTTTTLIAITTTKTSTTVTISTSTVPAPLFYTTTTETVTSTQTVESAPTTTYYAACGPDDQRLTSWVFPLNNVINVDFRFPKGITPYECCVLCLQHPQCGGSWTIFGYVCNGGAFADTCDPSVTILELRDGEPGPGMIASSSNCGKAQVAFVVTPGSRDTHQYL</sequence>
<dbReference type="Proteomes" id="UP000800200">
    <property type="component" value="Unassembled WGS sequence"/>
</dbReference>
<reference evidence="1" key="1">
    <citation type="journal article" date="2020" name="Stud. Mycol.">
        <title>101 Dothideomycetes genomes: a test case for predicting lifestyles and emergence of pathogens.</title>
        <authorList>
            <person name="Haridas S."/>
            <person name="Albert R."/>
            <person name="Binder M."/>
            <person name="Bloem J."/>
            <person name="Labutti K."/>
            <person name="Salamov A."/>
            <person name="Andreopoulos B."/>
            <person name="Baker S."/>
            <person name="Barry K."/>
            <person name="Bills G."/>
            <person name="Bluhm B."/>
            <person name="Cannon C."/>
            <person name="Castanera R."/>
            <person name="Culley D."/>
            <person name="Daum C."/>
            <person name="Ezra D."/>
            <person name="Gonzalez J."/>
            <person name="Henrissat B."/>
            <person name="Kuo A."/>
            <person name="Liang C."/>
            <person name="Lipzen A."/>
            <person name="Lutzoni F."/>
            <person name="Magnuson J."/>
            <person name="Mondo S."/>
            <person name="Nolan M."/>
            <person name="Ohm R."/>
            <person name="Pangilinan J."/>
            <person name="Park H.-J."/>
            <person name="Ramirez L."/>
            <person name="Alfaro M."/>
            <person name="Sun H."/>
            <person name="Tritt A."/>
            <person name="Yoshinaga Y."/>
            <person name="Zwiers L.-H."/>
            <person name="Turgeon B."/>
            <person name="Goodwin S."/>
            <person name="Spatafora J."/>
            <person name="Crous P."/>
            <person name="Grigoriev I."/>
        </authorList>
    </citation>
    <scope>NUCLEOTIDE SEQUENCE</scope>
    <source>
        <strain evidence="1">CBS 207.26</strain>
    </source>
</reference>
<dbReference type="EMBL" id="ML994610">
    <property type="protein sequence ID" value="KAF2195154.1"/>
    <property type="molecule type" value="Genomic_DNA"/>
</dbReference>
<accession>A0A6A6EUA9</accession>
<proteinExistence type="predicted"/>
<evidence type="ECO:0008006" key="3">
    <source>
        <dbReference type="Google" id="ProtNLM"/>
    </source>
</evidence>
<gene>
    <name evidence="1" type="ORF">K469DRAFT_743791</name>
</gene>
<keyword evidence="2" id="KW-1185">Reference proteome</keyword>
<evidence type="ECO:0000313" key="1">
    <source>
        <dbReference type="EMBL" id="KAF2195154.1"/>
    </source>
</evidence>
<name>A0A6A6EUA9_9PEZI</name>
<organism evidence="1 2">
    <name type="scientific">Zopfia rhizophila CBS 207.26</name>
    <dbReference type="NCBI Taxonomy" id="1314779"/>
    <lineage>
        <taxon>Eukaryota</taxon>
        <taxon>Fungi</taxon>
        <taxon>Dikarya</taxon>
        <taxon>Ascomycota</taxon>
        <taxon>Pezizomycotina</taxon>
        <taxon>Dothideomycetes</taxon>
        <taxon>Dothideomycetes incertae sedis</taxon>
        <taxon>Zopfiaceae</taxon>
        <taxon>Zopfia</taxon>
    </lineage>
</organism>
<dbReference type="OrthoDB" id="5428787at2759"/>